<dbReference type="Proteomes" id="UP000184010">
    <property type="component" value="Unassembled WGS sequence"/>
</dbReference>
<dbReference type="InterPro" id="IPR006680">
    <property type="entry name" value="Amidohydro-rel"/>
</dbReference>
<feature type="domain" description="Amidohydrolase-related" evidence="1">
    <location>
        <begin position="74"/>
        <end position="280"/>
    </location>
</feature>
<dbReference type="Pfam" id="PF04909">
    <property type="entry name" value="Amidohydro_2"/>
    <property type="match status" value="1"/>
</dbReference>
<evidence type="ECO:0000259" key="1">
    <source>
        <dbReference type="Pfam" id="PF04909"/>
    </source>
</evidence>
<name>A0A1M7UVH2_9FIRM</name>
<keyword evidence="2" id="KW-0378">Hydrolase</keyword>
<evidence type="ECO:0000313" key="3">
    <source>
        <dbReference type="Proteomes" id="UP000184010"/>
    </source>
</evidence>
<proteinExistence type="predicted"/>
<dbReference type="SUPFAM" id="SSF51556">
    <property type="entry name" value="Metallo-dependent hydrolases"/>
    <property type="match status" value="1"/>
</dbReference>
<gene>
    <name evidence="2" type="ORF">SAMN02745215_04761</name>
</gene>
<reference evidence="3" key="1">
    <citation type="submission" date="2016-12" db="EMBL/GenBank/DDBJ databases">
        <authorList>
            <person name="Varghese N."/>
            <person name="Submissions S."/>
        </authorList>
    </citation>
    <scope>NUCLEOTIDE SEQUENCE [LARGE SCALE GENOMIC DNA]</scope>
    <source>
        <strain evidence="3">DSM 11544</strain>
    </source>
</reference>
<dbReference type="AlphaFoldDB" id="A0A1M7UVH2"/>
<organism evidence="2 3">
    <name type="scientific">Desulfitobacterium chlororespirans DSM 11544</name>
    <dbReference type="NCBI Taxonomy" id="1121395"/>
    <lineage>
        <taxon>Bacteria</taxon>
        <taxon>Bacillati</taxon>
        <taxon>Bacillota</taxon>
        <taxon>Clostridia</taxon>
        <taxon>Eubacteriales</taxon>
        <taxon>Desulfitobacteriaceae</taxon>
        <taxon>Desulfitobacterium</taxon>
    </lineage>
</organism>
<dbReference type="STRING" id="1121395.SAMN02745215_04761"/>
<accession>A0A1M7UVH2</accession>
<sequence length="284" mass="32461">MKVLRNVFDAHSHIGPMAPWKYYDLQEEVNPTVIEYPDVDSYLAHMDKYGIKKALVCPNYGIPKHEQPFSLNPLVIEAVRKSDRLLGGIWVSNLPRNKELTLEALKYAGEPGIACLKMTYLLGGNPDPEKYDAEQEELTELIVSTCEKYDLTLQTHSSSGGNSDISNYYKFVEKYAKRIRIHIIHLGGGVSGHIKMVPKFINWVKEGYQVYTDGCWAVGFGVRFLLDEIAKAGVGEERILWGSDEPWSDLPSEYWKWEGADISEEFKNKIFWENAERVYGCKKK</sequence>
<dbReference type="EMBL" id="FRDN01000018">
    <property type="protein sequence ID" value="SHN86982.1"/>
    <property type="molecule type" value="Genomic_DNA"/>
</dbReference>
<dbReference type="Gene3D" id="3.20.20.140">
    <property type="entry name" value="Metal-dependent hydrolases"/>
    <property type="match status" value="1"/>
</dbReference>
<protein>
    <submittedName>
        <fullName evidence="2">Predicted metal-dependent hydrolase, TIM-barrel fold</fullName>
    </submittedName>
</protein>
<dbReference type="RefSeq" id="WP_072774857.1">
    <property type="nucleotide sequence ID" value="NZ_FRDN01000018.1"/>
</dbReference>
<dbReference type="InterPro" id="IPR032466">
    <property type="entry name" value="Metal_Hydrolase"/>
</dbReference>
<evidence type="ECO:0000313" key="2">
    <source>
        <dbReference type="EMBL" id="SHN86982.1"/>
    </source>
</evidence>
<dbReference type="GO" id="GO:0016787">
    <property type="term" value="F:hydrolase activity"/>
    <property type="evidence" value="ECO:0007669"/>
    <property type="project" value="UniProtKB-KW"/>
</dbReference>
<keyword evidence="3" id="KW-1185">Reference proteome</keyword>